<dbReference type="RefSeq" id="WP_126352512.1">
    <property type="nucleotide sequence ID" value="NZ_CP086380.1"/>
</dbReference>
<feature type="transmembrane region" description="Helical" evidence="1">
    <location>
        <begin position="46"/>
        <end position="65"/>
    </location>
</feature>
<keyword evidence="3" id="KW-1185">Reference proteome</keyword>
<sequence>MSPKTWRTAALVALGLQVLAFFWVTGYVLGKDGLNPLLQGLDAGHNFFSGVLTVWWALLLARLTLGRGVAGGEYLDRVRQTLRLSFPLLTAFRTVMWGLTLVAVISGVVQAHPVALTAILTITGANIVAGYMVFFWMVRWADKGPHEGSAARAQLTDWLNVSAALALGVLATNVLPVVGFSDDLTRTDQLVYGLAGLSDVVATLLALGAVRQSGELEDHKAPAED</sequence>
<proteinExistence type="predicted"/>
<evidence type="ECO:0000313" key="2">
    <source>
        <dbReference type="EMBL" id="RTR25798.1"/>
    </source>
</evidence>
<organism evidence="2 3">
    <name type="scientific">Deinococcus radiophilus</name>
    <dbReference type="NCBI Taxonomy" id="32062"/>
    <lineage>
        <taxon>Bacteria</taxon>
        <taxon>Thermotogati</taxon>
        <taxon>Deinococcota</taxon>
        <taxon>Deinococci</taxon>
        <taxon>Deinococcales</taxon>
        <taxon>Deinococcaceae</taxon>
        <taxon>Deinococcus</taxon>
    </lineage>
</organism>
<accession>A0A3S0KFW4</accession>
<comment type="caution">
    <text evidence="2">The sequence shown here is derived from an EMBL/GenBank/DDBJ whole genome shotgun (WGS) entry which is preliminary data.</text>
</comment>
<gene>
    <name evidence="2" type="ORF">EJ104_09600</name>
</gene>
<name>A0A3S0KFW4_9DEIO</name>
<dbReference type="OrthoDB" id="62991at2"/>
<protein>
    <submittedName>
        <fullName evidence="2">Uncharacterized protein</fullName>
    </submittedName>
</protein>
<dbReference type="EMBL" id="RXPE01000021">
    <property type="protein sequence ID" value="RTR25798.1"/>
    <property type="molecule type" value="Genomic_DNA"/>
</dbReference>
<feature type="transmembrane region" description="Helical" evidence="1">
    <location>
        <begin position="86"/>
        <end position="109"/>
    </location>
</feature>
<feature type="transmembrane region" description="Helical" evidence="1">
    <location>
        <begin position="158"/>
        <end position="178"/>
    </location>
</feature>
<dbReference type="Proteomes" id="UP000277766">
    <property type="component" value="Unassembled WGS sequence"/>
</dbReference>
<feature type="transmembrane region" description="Helical" evidence="1">
    <location>
        <begin position="115"/>
        <end position="138"/>
    </location>
</feature>
<feature type="transmembrane region" description="Helical" evidence="1">
    <location>
        <begin position="190"/>
        <end position="210"/>
    </location>
</feature>
<evidence type="ECO:0000256" key="1">
    <source>
        <dbReference type="SAM" id="Phobius"/>
    </source>
</evidence>
<dbReference type="AlphaFoldDB" id="A0A3S0KFW4"/>
<evidence type="ECO:0000313" key="3">
    <source>
        <dbReference type="Proteomes" id="UP000277766"/>
    </source>
</evidence>
<keyword evidence="1" id="KW-1133">Transmembrane helix</keyword>
<keyword evidence="1" id="KW-0472">Membrane</keyword>
<keyword evidence="1" id="KW-0812">Transmembrane</keyword>
<reference evidence="2 3" key="1">
    <citation type="submission" date="2018-12" db="EMBL/GenBank/DDBJ databases">
        <title>Deinococcus radiophilus ATCC 27603 genome sequencing and assembly.</title>
        <authorList>
            <person name="Maclea K.S."/>
            <person name="Maynard C.R."/>
        </authorList>
    </citation>
    <scope>NUCLEOTIDE SEQUENCE [LARGE SCALE GENOMIC DNA]</scope>
    <source>
        <strain evidence="2 3">ATCC 27603</strain>
    </source>
</reference>